<gene>
    <name evidence="2" type="ORF">ACFOOL_15760</name>
</gene>
<dbReference type="InterPro" id="IPR003692">
    <property type="entry name" value="Hydantoinase_B"/>
</dbReference>
<dbReference type="Pfam" id="PF02538">
    <property type="entry name" value="Hydantoinase_B"/>
    <property type="match status" value="1"/>
</dbReference>
<keyword evidence="3" id="KW-1185">Reference proteome</keyword>
<reference evidence="3" key="1">
    <citation type="journal article" date="2019" name="Int. J. Syst. Evol. Microbiol.">
        <title>The Global Catalogue of Microorganisms (GCM) 10K type strain sequencing project: providing services to taxonomists for standard genome sequencing and annotation.</title>
        <authorList>
            <consortium name="The Broad Institute Genomics Platform"/>
            <consortium name="The Broad Institute Genome Sequencing Center for Infectious Disease"/>
            <person name="Wu L."/>
            <person name="Ma J."/>
        </authorList>
    </citation>
    <scope>NUCLEOTIDE SEQUENCE [LARGE SCALE GENOMIC DNA]</scope>
    <source>
        <strain evidence="3">KCTC 42281</strain>
    </source>
</reference>
<proteinExistence type="predicted"/>
<dbReference type="RefSeq" id="WP_380098289.1">
    <property type="nucleotide sequence ID" value="NZ_JBHRYD010000015.1"/>
</dbReference>
<evidence type="ECO:0000313" key="3">
    <source>
        <dbReference type="Proteomes" id="UP001595613"/>
    </source>
</evidence>
<dbReference type="EMBL" id="JBHRYD010000015">
    <property type="protein sequence ID" value="MFC3706209.1"/>
    <property type="molecule type" value="Genomic_DNA"/>
</dbReference>
<feature type="domain" description="Hydantoinase B/oxoprolinase" evidence="1">
    <location>
        <begin position="4"/>
        <end position="530"/>
    </location>
</feature>
<accession>A0ABV7X6H4</accession>
<evidence type="ECO:0000313" key="2">
    <source>
        <dbReference type="EMBL" id="MFC3706209.1"/>
    </source>
</evidence>
<organism evidence="2 3">
    <name type="scientific">Devosia honganensis</name>
    <dbReference type="NCBI Taxonomy" id="1610527"/>
    <lineage>
        <taxon>Bacteria</taxon>
        <taxon>Pseudomonadati</taxon>
        <taxon>Pseudomonadota</taxon>
        <taxon>Alphaproteobacteria</taxon>
        <taxon>Hyphomicrobiales</taxon>
        <taxon>Devosiaceae</taxon>
        <taxon>Devosia</taxon>
    </lineage>
</organism>
<comment type="caution">
    <text evidence="2">The sequence shown here is derived from an EMBL/GenBank/DDBJ whole genome shotgun (WGS) entry which is preliminary data.</text>
</comment>
<dbReference type="InterPro" id="IPR045079">
    <property type="entry name" value="Oxoprolinase-like"/>
</dbReference>
<dbReference type="PANTHER" id="PTHR11365:SF23">
    <property type="entry name" value="HYPOTHETICAL 5-OXOPROLINASE (EUROFUNG)-RELATED"/>
    <property type="match status" value="1"/>
</dbReference>
<evidence type="ECO:0000259" key="1">
    <source>
        <dbReference type="Pfam" id="PF02538"/>
    </source>
</evidence>
<protein>
    <submittedName>
        <fullName evidence="2">Hydantoinase B/oxoprolinase family protein</fullName>
    </submittedName>
</protein>
<dbReference type="PANTHER" id="PTHR11365">
    <property type="entry name" value="5-OXOPROLINASE RELATED"/>
    <property type="match status" value="1"/>
</dbReference>
<dbReference type="Proteomes" id="UP001595613">
    <property type="component" value="Unassembled WGS sequence"/>
</dbReference>
<sequence>MKLDPITLEILSRKMVAITDEVYFTVQRTARSSFVNEVADFAVAFLDVKGDVFAYPPSASFNFLMDTNFYSTIEAVPDLVPGDIIITNDPYTSNGLSTHLPDVHLIQPYFDGDRLIGYGWAFIHSLDFGGAVSGSVSAINTEIFQEGLRIPPMKLMKAGKFNEELLTLIRLNTRVPDVTIADFKAMMGALEIGNRRLQEIVARYGTDTMVQATQDIQDYTADRAREVFRRIPDGSYDFWDYLDDDVVSGIPLRVRLRLEVNDGQVLLDLTGTDPLSDSSFNLASLGRRMYWLSFRLTGFLTTFDPLIPRNAGFYRHIEVKNQPGCVFDARGHTAVGMRHSAPFRLFDCVSGAILKANPEMMTAAMGGSMATFQFAETDAHGQLKVEVVEPLRSGMGAIRGRDGVDARDNSVNNMRNRPAELVERELGLRVLNYDINPDSGGPGQWRGGVGQALTVELVGENGGEILISGLERSRMAPWGFEGGRPGALVAAIINEGRADERPVTKGLPLNLARGDTVTLRMPGGGGFGDPLMRDEQAVLHDAEQGFISVAGAARDYGVVIIDGAVDAEATATLRARPHLAPALFAFGAQRDAWEAVFDDATMLEINRRLYLLPQPRRYGVRRAFFDAVVPGISHDTMTPLDRLIGDVAAARLRLRHALDTILSEAGLPGRAVA</sequence>
<name>A0ABV7X6H4_9HYPH</name>